<protein>
    <recommendedName>
        <fullName evidence="4">HAD-like protein</fullName>
    </recommendedName>
</protein>
<keyword evidence="3" id="KW-1185">Reference proteome</keyword>
<gene>
    <name evidence="2" type="ORF">HANVADRAFT_51049</name>
</gene>
<evidence type="ECO:0008006" key="4">
    <source>
        <dbReference type="Google" id="ProtNLM"/>
    </source>
</evidence>
<dbReference type="NCBIfam" id="TIGR01489">
    <property type="entry name" value="DKMTPPase-SF"/>
    <property type="match status" value="1"/>
</dbReference>
<reference evidence="3" key="1">
    <citation type="journal article" date="2016" name="Proc. Natl. Acad. Sci. U.S.A.">
        <title>Comparative genomics of biotechnologically important yeasts.</title>
        <authorList>
            <person name="Riley R."/>
            <person name="Haridas S."/>
            <person name="Wolfe K.H."/>
            <person name="Lopes M.R."/>
            <person name="Hittinger C.T."/>
            <person name="Goeker M."/>
            <person name="Salamov A.A."/>
            <person name="Wisecaver J.H."/>
            <person name="Long T.M."/>
            <person name="Calvey C.H."/>
            <person name="Aerts A.L."/>
            <person name="Barry K.W."/>
            <person name="Choi C."/>
            <person name="Clum A."/>
            <person name="Coughlan A.Y."/>
            <person name="Deshpande S."/>
            <person name="Douglass A.P."/>
            <person name="Hanson S.J."/>
            <person name="Klenk H.-P."/>
            <person name="LaButti K.M."/>
            <person name="Lapidus A."/>
            <person name="Lindquist E.A."/>
            <person name="Lipzen A.M."/>
            <person name="Meier-Kolthoff J.P."/>
            <person name="Ohm R.A."/>
            <person name="Otillar R.P."/>
            <person name="Pangilinan J.L."/>
            <person name="Peng Y."/>
            <person name="Rokas A."/>
            <person name="Rosa C.A."/>
            <person name="Scheuner C."/>
            <person name="Sibirny A.A."/>
            <person name="Slot J.C."/>
            <person name="Stielow J.B."/>
            <person name="Sun H."/>
            <person name="Kurtzman C.P."/>
            <person name="Blackwell M."/>
            <person name="Grigoriev I.V."/>
            <person name="Jeffries T.W."/>
        </authorList>
    </citation>
    <scope>NUCLEOTIDE SEQUENCE [LARGE SCALE GENOMIC DNA]</scope>
    <source>
        <strain evidence="3">NRRL Y-1626</strain>
    </source>
</reference>
<proteinExistence type="predicted"/>
<sequence>MVKAIVFSDFDGTITLEDSNDTLSDTFGISKQQRLDLFKEIVNSKGSFRDSFQTMMDNINLPIDQCVDFLVGKINLDPGFKTCLEYCNKNDICVVIISSGMRPIIKALLQHLLGKEEADKLTIVCNETEILNEKTGEWTIKYKNPDSIHGHDKSISIDELKQATELSGYKVDQVNEKPIYFYCGDGVSDVTAAAKCDLLFAREGKDLITFCEKGDIPYHKFQSWADILLGIKDILENGKDVKDLIENQKK</sequence>
<dbReference type="AlphaFoldDB" id="A0A1B7TK52"/>
<keyword evidence="1" id="KW-0378">Hydrolase</keyword>
<evidence type="ECO:0000313" key="3">
    <source>
        <dbReference type="Proteomes" id="UP000092321"/>
    </source>
</evidence>
<dbReference type="PANTHER" id="PTHR28181">
    <property type="entry name" value="UPF0655 PROTEIN YCR015C"/>
    <property type="match status" value="1"/>
</dbReference>
<accession>A0A1B7TK52</accession>
<dbReference type="InterPro" id="IPR036412">
    <property type="entry name" value="HAD-like_sf"/>
</dbReference>
<name>A0A1B7TK52_9ASCO</name>
<comment type="caution">
    <text evidence="2">The sequence shown here is derived from an EMBL/GenBank/DDBJ whole genome shotgun (WGS) entry which is preliminary data.</text>
</comment>
<evidence type="ECO:0000313" key="2">
    <source>
        <dbReference type="EMBL" id="OBA29117.1"/>
    </source>
</evidence>
<dbReference type="Gene3D" id="3.40.50.1000">
    <property type="entry name" value="HAD superfamily/HAD-like"/>
    <property type="match status" value="1"/>
</dbReference>
<dbReference type="PANTHER" id="PTHR28181:SF2">
    <property type="entry name" value="PHOSPHORIC MONOESTER HYDROLASE"/>
    <property type="match status" value="1"/>
</dbReference>
<dbReference type="Proteomes" id="UP000092321">
    <property type="component" value="Unassembled WGS sequence"/>
</dbReference>
<dbReference type="EMBL" id="LXPE01000001">
    <property type="protein sequence ID" value="OBA29117.1"/>
    <property type="molecule type" value="Genomic_DNA"/>
</dbReference>
<dbReference type="InterPro" id="IPR050849">
    <property type="entry name" value="HAD-like_hydrolase_phosphatase"/>
</dbReference>
<dbReference type="NCBIfam" id="TIGR01488">
    <property type="entry name" value="HAD-SF-IB"/>
    <property type="match status" value="1"/>
</dbReference>
<dbReference type="Gene3D" id="3.90.1470.20">
    <property type="match status" value="1"/>
</dbReference>
<dbReference type="Pfam" id="PF12710">
    <property type="entry name" value="HAD"/>
    <property type="match status" value="1"/>
</dbReference>
<evidence type="ECO:0000256" key="1">
    <source>
        <dbReference type="ARBA" id="ARBA00022801"/>
    </source>
</evidence>
<dbReference type="InterPro" id="IPR006384">
    <property type="entry name" value="HAD_hydro_PyrdxlP_Pase-like"/>
</dbReference>
<dbReference type="GO" id="GO:0016791">
    <property type="term" value="F:phosphatase activity"/>
    <property type="evidence" value="ECO:0007669"/>
    <property type="project" value="InterPro"/>
</dbReference>
<dbReference type="OrthoDB" id="10014216at2759"/>
<organism evidence="2 3">
    <name type="scientific">Hanseniaspora valbyensis NRRL Y-1626</name>
    <dbReference type="NCBI Taxonomy" id="766949"/>
    <lineage>
        <taxon>Eukaryota</taxon>
        <taxon>Fungi</taxon>
        <taxon>Dikarya</taxon>
        <taxon>Ascomycota</taxon>
        <taxon>Saccharomycotina</taxon>
        <taxon>Saccharomycetes</taxon>
        <taxon>Saccharomycodales</taxon>
        <taxon>Saccharomycodaceae</taxon>
        <taxon>Hanseniaspora</taxon>
    </lineage>
</organism>
<dbReference type="InterPro" id="IPR023214">
    <property type="entry name" value="HAD_sf"/>
</dbReference>
<dbReference type="SUPFAM" id="SSF56784">
    <property type="entry name" value="HAD-like"/>
    <property type="match status" value="1"/>
</dbReference>